<evidence type="ECO:0000256" key="3">
    <source>
        <dbReference type="ARBA" id="ARBA00022806"/>
    </source>
</evidence>
<evidence type="ECO:0000313" key="13">
    <source>
        <dbReference type="Proteomes" id="UP001333710"/>
    </source>
</evidence>
<dbReference type="InterPro" id="IPR014001">
    <property type="entry name" value="Helicase_ATP-bd"/>
</dbReference>
<evidence type="ECO:0000259" key="10">
    <source>
        <dbReference type="PROSITE" id="PS51194"/>
    </source>
</evidence>
<reference evidence="12" key="1">
    <citation type="submission" date="2023-01" db="EMBL/GenBank/DDBJ databases">
        <title>Complete genome sequence of Planctobacterium marinum strain Dej080120_11.</title>
        <authorList>
            <person name="Ueki S."/>
            <person name="Maruyama F."/>
        </authorList>
    </citation>
    <scope>NUCLEOTIDE SEQUENCE</scope>
    <source>
        <strain evidence="12">Dej080120_11</strain>
    </source>
</reference>
<dbReference type="InterPro" id="IPR014014">
    <property type="entry name" value="RNA_helicase_DEAD_Q_motif"/>
</dbReference>
<keyword evidence="3 7" id="KW-0347">Helicase</keyword>
<evidence type="ECO:0000256" key="2">
    <source>
        <dbReference type="ARBA" id="ARBA00022801"/>
    </source>
</evidence>
<keyword evidence="13" id="KW-1185">Reference proteome</keyword>
<dbReference type="PROSITE" id="PS00039">
    <property type="entry name" value="DEAD_ATP_HELICASE"/>
    <property type="match status" value="1"/>
</dbReference>
<dbReference type="Pfam" id="PF00270">
    <property type="entry name" value="DEAD"/>
    <property type="match status" value="1"/>
</dbReference>
<evidence type="ECO:0000256" key="6">
    <source>
        <dbReference type="PROSITE-ProRule" id="PRU00552"/>
    </source>
</evidence>
<keyword evidence="1 7" id="KW-0547">Nucleotide-binding</keyword>
<feature type="region of interest" description="Disordered" evidence="8">
    <location>
        <begin position="386"/>
        <end position="420"/>
    </location>
</feature>
<accession>A0AA48KRU0</accession>
<dbReference type="PANTHER" id="PTHR47959:SF17">
    <property type="entry name" value="ATP-DEPENDENT RNA HELICASE DEAD BOX FAMILY"/>
    <property type="match status" value="1"/>
</dbReference>
<evidence type="ECO:0000256" key="5">
    <source>
        <dbReference type="ARBA" id="ARBA00038437"/>
    </source>
</evidence>
<dbReference type="PANTHER" id="PTHR47959">
    <property type="entry name" value="ATP-DEPENDENT RNA HELICASE RHLE-RELATED"/>
    <property type="match status" value="1"/>
</dbReference>
<dbReference type="CDD" id="cd18787">
    <property type="entry name" value="SF2_C_DEAD"/>
    <property type="match status" value="1"/>
</dbReference>
<keyword evidence="2 7" id="KW-0378">Hydrolase</keyword>
<dbReference type="InterPro" id="IPR011545">
    <property type="entry name" value="DEAD/DEAH_box_helicase_dom"/>
</dbReference>
<dbReference type="SUPFAM" id="SSF52540">
    <property type="entry name" value="P-loop containing nucleoside triphosphate hydrolases"/>
    <property type="match status" value="1"/>
</dbReference>
<dbReference type="InterPro" id="IPR050079">
    <property type="entry name" value="DEAD_box_RNA_helicase"/>
</dbReference>
<evidence type="ECO:0000256" key="4">
    <source>
        <dbReference type="ARBA" id="ARBA00022840"/>
    </source>
</evidence>
<evidence type="ECO:0000259" key="11">
    <source>
        <dbReference type="PROSITE" id="PS51195"/>
    </source>
</evidence>
<dbReference type="InterPro" id="IPR027417">
    <property type="entry name" value="P-loop_NTPase"/>
</dbReference>
<name>A0AA48KRU0_9ALTE</name>
<feature type="compositionally biased region" description="Polar residues" evidence="8">
    <location>
        <begin position="394"/>
        <end position="407"/>
    </location>
</feature>
<evidence type="ECO:0000256" key="1">
    <source>
        <dbReference type="ARBA" id="ARBA00022741"/>
    </source>
</evidence>
<dbReference type="SMART" id="SM00487">
    <property type="entry name" value="DEXDc"/>
    <property type="match status" value="1"/>
</dbReference>
<keyword evidence="4 7" id="KW-0067">ATP-binding</keyword>
<dbReference type="CDD" id="cd00268">
    <property type="entry name" value="DEADc"/>
    <property type="match status" value="1"/>
</dbReference>
<dbReference type="GO" id="GO:0005829">
    <property type="term" value="C:cytosol"/>
    <property type="evidence" value="ECO:0007669"/>
    <property type="project" value="TreeGrafter"/>
</dbReference>
<dbReference type="EMBL" id="AP027272">
    <property type="protein sequence ID" value="BDX06467.1"/>
    <property type="molecule type" value="Genomic_DNA"/>
</dbReference>
<dbReference type="PROSITE" id="PS51195">
    <property type="entry name" value="Q_MOTIF"/>
    <property type="match status" value="1"/>
</dbReference>
<dbReference type="Pfam" id="PF00271">
    <property type="entry name" value="Helicase_C"/>
    <property type="match status" value="1"/>
</dbReference>
<dbReference type="GO" id="GO:0003724">
    <property type="term" value="F:RNA helicase activity"/>
    <property type="evidence" value="ECO:0007669"/>
    <property type="project" value="InterPro"/>
</dbReference>
<dbReference type="Proteomes" id="UP001333710">
    <property type="component" value="Chromosome"/>
</dbReference>
<sequence length="434" mass="48367">MLFSELPLDHRLLKSIQIQNLETATDIQASAIPHALLGKDILASSKTGSGKTLAYLVPAVQRIYKEKALSKKDPRALIVAPTRELAKQVLVELKKLLPPQAGKPVLLIGGENFNDQVKLLKRYPDFVIGTPGRVADHIEDKSLYLEGLEMLILDEADRILDLGFSSQLTIIDQAANHRKRQTLLFSATFDNADLAQISELMLKAPHRITLDDQHIAHADIEQSFYFADHIEHKETLLKHFIKQVETRSQIILFTATRADTDRIANLLNEDGYSSLAIHGEMLQSQRNQIMADFSNNKAQVLVTTDLASRGLDIPSVSLVINMDLPIKAAEYVHRVGRTGRAGVKGKAISLVSKKDWKSFILLKQFLAEAPVFKEIEGLEAKFKGLSDKAAQRPAKNQNSKAKTQESPWQKAAKKKKFNALAGEEVGHLPFKKKK</sequence>
<dbReference type="PROSITE" id="PS51194">
    <property type="entry name" value="HELICASE_CTER"/>
    <property type="match status" value="1"/>
</dbReference>
<gene>
    <name evidence="12" type="ORF">MACH26_19880</name>
</gene>
<dbReference type="GO" id="GO:0005524">
    <property type="term" value="F:ATP binding"/>
    <property type="evidence" value="ECO:0007669"/>
    <property type="project" value="UniProtKB-KW"/>
</dbReference>
<dbReference type="InterPro" id="IPR001650">
    <property type="entry name" value="Helicase_C-like"/>
</dbReference>
<dbReference type="GO" id="GO:0016787">
    <property type="term" value="F:hydrolase activity"/>
    <property type="evidence" value="ECO:0007669"/>
    <property type="project" value="UniProtKB-KW"/>
</dbReference>
<evidence type="ECO:0000259" key="9">
    <source>
        <dbReference type="PROSITE" id="PS51192"/>
    </source>
</evidence>
<dbReference type="SMART" id="SM00490">
    <property type="entry name" value="HELICc"/>
    <property type="match status" value="1"/>
</dbReference>
<dbReference type="KEGG" id="pmaw:MACH26_19880"/>
<feature type="domain" description="DEAD-box RNA helicase Q" evidence="11">
    <location>
        <begin position="1"/>
        <end position="29"/>
    </location>
</feature>
<evidence type="ECO:0000256" key="7">
    <source>
        <dbReference type="RuleBase" id="RU000492"/>
    </source>
</evidence>
<feature type="domain" description="Helicase C-terminal" evidence="10">
    <location>
        <begin position="236"/>
        <end position="386"/>
    </location>
</feature>
<comment type="similarity">
    <text evidence="5 7">Belongs to the DEAD box helicase family.</text>
</comment>
<feature type="short sequence motif" description="Q motif" evidence="6">
    <location>
        <begin position="1"/>
        <end position="29"/>
    </location>
</feature>
<dbReference type="InterPro" id="IPR000629">
    <property type="entry name" value="RNA-helicase_DEAD-box_CS"/>
</dbReference>
<protein>
    <submittedName>
        <fullName evidence="12">RNA helicase</fullName>
    </submittedName>
</protein>
<proteinExistence type="inferred from homology"/>
<dbReference type="InterPro" id="IPR044742">
    <property type="entry name" value="DEAD/DEAH_RhlB"/>
</dbReference>
<dbReference type="GO" id="GO:0003676">
    <property type="term" value="F:nucleic acid binding"/>
    <property type="evidence" value="ECO:0007669"/>
    <property type="project" value="InterPro"/>
</dbReference>
<dbReference type="RefSeq" id="WP_338292483.1">
    <property type="nucleotide sequence ID" value="NZ_AP027272.1"/>
</dbReference>
<dbReference type="Gene3D" id="3.40.50.300">
    <property type="entry name" value="P-loop containing nucleotide triphosphate hydrolases"/>
    <property type="match status" value="2"/>
</dbReference>
<feature type="domain" description="Helicase ATP-binding" evidence="9">
    <location>
        <begin position="32"/>
        <end position="207"/>
    </location>
</feature>
<evidence type="ECO:0000313" key="12">
    <source>
        <dbReference type="EMBL" id="BDX06467.1"/>
    </source>
</evidence>
<dbReference type="PROSITE" id="PS51192">
    <property type="entry name" value="HELICASE_ATP_BIND_1"/>
    <property type="match status" value="1"/>
</dbReference>
<evidence type="ECO:0000256" key="8">
    <source>
        <dbReference type="SAM" id="MobiDB-lite"/>
    </source>
</evidence>
<organism evidence="12 13">
    <name type="scientific">Planctobacterium marinum</name>
    <dbReference type="NCBI Taxonomy" id="1631968"/>
    <lineage>
        <taxon>Bacteria</taxon>
        <taxon>Pseudomonadati</taxon>
        <taxon>Pseudomonadota</taxon>
        <taxon>Gammaproteobacteria</taxon>
        <taxon>Alteromonadales</taxon>
        <taxon>Alteromonadaceae</taxon>
        <taxon>Planctobacterium</taxon>
    </lineage>
</organism>
<dbReference type="AlphaFoldDB" id="A0AA48KRU0"/>